<name>A0A7Y0AAB0_9BACT</name>
<dbReference type="InterPro" id="IPR029058">
    <property type="entry name" value="AB_hydrolase_fold"/>
</dbReference>
<dbReference type="RefSeq" id="WP_169529013.1">
    <property type="nucleotide sequence ID" value="NZ_JABBGH010000001.1"/>
</dbReference>
<evidence type="ECO:0000259" key="2">
    <source>
        <dbReference type="Pfam" id="PF00561"/>
    </source>
</evidence>
<organism evidence="3 4">
    <name type="scientific">Hymenobacter polaris</name>
    <dbReference type="NCBI Taxonomy" id="2682546"/>
    <lineage>
        <taxon>Bacteria</taxon>
        <taxon>Pseudomonadati</taxon>
        <taxon>Bacteroidota</taxon>
        <taxon>Cytophagia</taxon>
        <taxon>Cytophagales</taxon>
        <taxon>Hymenobacteraceae</taxon>
        <taxon>Hymenobacter</taxon>
    </lineage>
</organism>
<reference evidence="3 4" key="1">
    <citation type="submission" date="2020-04" db="EMBL/GenBank/DDBJ databases">
        <title>Hymenobacter polaris sp. nov., isolated from Arctic soil.</title>
        <authorList>
            <person name="Dahal R.H."/>
        </authorList>
    </citation>
    <scope>NUCLEOTIDE SEQUENCE [LARGE SCALE GENOMIC DNA]</scope>
    <source>
        <strain evidence="3 4">RP-2-7</strain>
    </source>
</reference>
<dbReference type="Gene3D" id="3.40.50.1820">
    <property type="entry name" value="alpha/beta hydrolase"/>
    <property type="match status" value="1"/>
</dbReference>
<dbReference type="AlphaFoldDB" id="A0A7Y0AAB0"/>
<gene>
    <name evidence="3" type="ORF">HHL22_00435</name>
</gene>
<dbReference type="PRINTS" id="PR00412">
    <property type="entry name" value="EPOXHYDRLASE"/>
</dbReference>
<dbReference type="InterPro" id="IPR000073">
    <property type="entry name" value="AB_hydrolase_1"/>
</dbReference>
<sequence>MLTHETYDLPGLRMHVAEQGEGPLVVLCHGFPETWYSWRHQLPALAQAGFRVVAPDLRGYGATDQPAAPDQYNLLQLVGDLVNLLDTLGEPQAVIVGHDWGASVAWQAALLRPDRFRAVAGLSVPPMAQPPAPPTTLFPQTPDAWFYTLYFQPLGLAEAELEHDVRLTLRKVLVAASGEAGPRHPGDDTPNPFGMVARRDGLLAPLPNPATLPNWLTEADLDVYAQAFATSGFRGGLNYYRNLDRNRELLMPFSGQVVAVPALFMVGDRDVSYSSPMMQQLIAALPRTLPRLHPIRIVPGAGHWLQQERPEVVTAALLDFLRSLPAS</sequence>
<feature type="domain" description="AB hydrolase-1" evidence="2">
    <location>
        <begin position="23"/>
        <end position="306"/>
    </location>
</feature>
<evidence type="ECO:0000313" key="3">
    <source>
        <dbReference type="EMBL" id="NML63667.1"/>
    </source>
</evidence>
<keyword evidence="1 3" id="KW-0378">Hydrolase</keyword>
<accession>A0A7Y0AAB0</accession>
<comment type="caution">
    <text evidence="3">The sequence shown here is derived from an EMBL/GenBank/DDBJ whole genome shotgun (WGS) entry which is preliminary data.</text>
</comment>
<evidence type="ECO:0000313" key="4">
    <source>
        <dbReference type="Proteomes" id="UP000559626"/>
    </source>
</evidence>
<dbReference type="GO" id="GO:0016787">
    <property type="term" value="F:hydrolase activity"/>
    <property type="evidence" value="ECO:0007669"/>
    <property type="project" value="UniProtKB-KW"/>
</dbReference>
<dbReference type="Pfam" id="PF00561">
    <property type="entry name" value="Abhydrolase_1"/>
    <property type="match status" value="1"/>
</dbReference>
<dbReference type="PANTHER" id="PTHR43329">
    <property type="entry name" value="EPOXIDE HYDROLASE"/>
    <property type="match status" value="1"/>
</dbReference>
<dbReference type="SUPFAM" id="SSF53474">
    <property type="entry name" value="alpha/beta-Hydrolases"/>
    <property type="match status" value="1"/>
</dbReference>
<proteinExistence type="predicted"/>
<evidence type="ECO:0000256" key="1">
    <source>
        <dbReference type="ARBA" id="ARBA00022801"/>
    </source>
</evidence>
<dbReference type="Proteomes" id="UP000559626">
    <property type="component" value="Unassembled WGS sequence"/>
</dbReference>
<keyword evidence="4" id="KW-1185">Reference proteome</keyword>
<protein>
    <submittedName>
        <fullName evidence="3">Alpha/beta hydrolase</fullName>
    </submittedName>
</protein>
<dbReference type="PRINTS" id="PR00111">
    <property type="entry name" value="ABHYDROLASE"/>
</dbReference>
<dbReference type="EMBL" id="JABBGH010000001">
    <property type="protein sequence ID" value="NML63667.1"/>
    <property type="molecule type" value="Genomic_DNA"/>
</dbReference>
<dbReference type="InterPro" id="IPR000639">
    <property type="entry name" value="Epox_hydrolase-like"/>
</dbReference>